<accession>A0A844XB31</accession>
<dbReference type="RefSeq" id="WP_160484546.1">
    <property type="nucleotide sequence ID" value="NZ_WUBR01000001.1"/>
</dbReference>
<dbReference type="SUPFAM" id="SSF53041">
    <property type="entry name" value="Resolvase-like"/>
    <property type="match status" value="1"/>
</dbReference>
<dbReference type="PANTHER" id="PTHR30461:SF23">
    <property type="entry name" value="DNA RECOMBINASE-RELATED"/>
    <property type="match status" value="1"/>
</dbReference>
<comment type="caution">
    <text evidence="3">The sequence shown here is derived from an EMBL/GenBank/DDBJ whole genome shotgun (WGS) entry which is preliminary data.</text>
</comment>
<reference evidence="3 4" key="2">
    <citation type="submission" date="2020-02" db="EMBL/GenBank/DDBJ databases">
        <title>Erythrobacter dongmakensis sp. nov., isolated from a tidal mudflat.</title>
        <authorList>
            <person name="Kim I.S."/>
        </authorList>
    </citation>
    <scope>NUCLEOTIDE SEQUENCE [LARGE SCALE GENOMIC DNA]</scope>
    <source>
        <strain evidence="3 4">GH3-10</strain>
    </source>
</reference>
<sequence>MDKRHLIVPKRCAIYTRKSTNKKLDHEINSLVMQREISSSYVHSQQYKGWAELQESYDDGGHSGSGLERPALARLMHDIEAGQIDIVVVYKIDRLTRSLLDFVRLIEIFDRRQVALVSVSQAFDTSDSMGRMILNILLTFSQFERELIAERVRDSIRTRKRHGKVHGGLPPFGYISSSNGLQVDLAEAEMVRFIFAEFLRTKRYTSVMTAVREAGFCSSIKTSKSGRERGGKPISPGTVYGILQNPIYVGEIRGHDRNYEGEHEAIISSETWSAAQGVSAERKNCSPGSKETDHFLAGLLWDDLGRHMLLDLNWHRGKTYAAYASSNAMWSQREFRRAYRANADDLDRLVIASVSQFLSDRSALRKALKTLGVFGPGLESLAEKGSFAAKRIESTPSRDRKELFTSIIDRVEVGEDELSITFRALELRRFLEWTGSSPFFGRPADWPCSDAKYEHVVAVRAIAAERWPSLHISPSDPALSAKPNKKLVSLIKSARKAQSLVEEHREWSIEELAKKKGCRPTHFARLIRVNYLAPDIVTAILDGRQPATLTRDLILRSNVPTDWALQRKLFGFAAPERAIEPRDLFGRGMWPNGPGSVRT</sequence>
<protein>
    <recommendedName>
        <fullName evidence="5">Recombinase family protein</fullName>
    </recommendedName>
</protein>
<dbReference type="Pfam" id="PF00239">
    <property type="entry name" value="Resolvase"/>
    <property type="match status" value="1"/>
</dbReference>
<dbReference type="Gene3D" id="3.90.1750.20">
    <property type="entry name" value="Putative Large Serine Recombinase, Chain B, Domain 2"/>
    <property type="match status" value="1"/>
</dbReference>
<dbReference type="Gene3D" id="3.40.50.1390">
    <property type="entry name" value="Resolvase, N-terminal catalytic domain"/>
    <property type="match status" value="1"/>
</dbReference>
<name>A0A844XB31_9SPHN</name>
<dbReference type="AlphaFoldDB" id="A0A844XB31"/>
<evidence type="ECO:0000313" key="4">
    <source>
        <dbReference type="Proteomes" id="UP000461409"/>
    </source>
</evidence>
<dbReference type="InterPro" id="IPR011109">
    <property type="entry name" value="DNA_bind_recombinase_dom"/>
</dbReference>
<organism evidence="3 4">
    <name type="scientific">Aurantiacibacter rhizosphaerae</name>
    <dbReference type="NCBI Taxonomy" id="2691582"/>
    <lineage>
        <taxon>Bacteria</taxon>
        <taxon>Pseudomonadati</taxon>
        <taxon>Pseudomonadota</taxon>
        <taxon>Alphaproteobacteria</taxon>
        <taxon>Sphingomonadales</taxon>
        <taxon>Erythrobacteraceae</taxon>
        <taxon>Aurantiacibacter</taxon>
    </lineage>
</organism>
<dbReference type="Pfam" id="PF07508">
    <property type="entry name" value="Recombinase"/>
    <property type="match status" value="1"/>
</dbReference>
<evidence type="ECO:0000259" key="2">
    <source>
        <dbReference type="PROSITE" id="PS51737"/>
    </source>
</evidence>
<proteinExistence type="predicted"/>
<dbReference type="CDD" id="cd03768">
    <property type="entry name" value="SR_ResInv"/>
    <property type="match status" value="1"/>
</dbReference>
<reference evidence="3 4" key="1">
    <citation type="submission" date="2019-12" db="EMBL/GenBank/DDBJ databases">
        <authorList>
            <person name="Lee S.D."/>
        </authorList>
    </citation>
    <scope>NUCLEOTIDE SEQUENCE [LARGE SCALE GENOMIC DNA]</scope>
    <source>
        <strain evidence="3 4">GH3-10</strain>
    </source>
</reference>
<keyword evidence="4" id="KW-1185">Reference proteome</keyword>
<dbReference type="PROSITE" id="PS51737">
    <property type="entry name" value="RECOMBINASE_DNA_BIND"/>
    <property type="match status" value="1"/>
</dbReference>
<dbReference type="InterPro" id="IPR050639">
    <property type="entry name" value="SSR_resolvase"/>
</dbReference>
<dbReference type="PROSITE" id="PS51736">
    <property type="entry name" value="RECOMBINASES_3"/>
    <property type="match status" value="1"/>
</dbReference>
<dbReference type="InterPro" id="IPR038109">
    <property type="entry name" value="DNA_bind_recomb_sf"/>
</dbReference>
<dbReference type="EMBL" id="WUBR01000001">
    <property type="protein sequence ID" value="MWV26922.1"/>
    <property type="molecule type" value="Genomic_DNA"/>
</dbReference>
<dbReference type="GO" id="GO:0003677">
    <property type="term" value="F:DNA binding"/>
    <property type="evidence" value="ECO:0007669"/>
    <property type="project" value="InterPro"/>
</dbReference>
<dbReference type="GO" id="GO:0000150">
    <property type="term" value="F:DNA strand exchange activity"/>
    <property type="evidence" value="ECO:0007669"/>
    <property type="project" value="InterPro"/>
</dbReference>
<feature type="domain" description="Resolvase/invertase-type recombinase catalytic" evidence="1">
    <location>
        <begin position="11"/>
        <end position="163"/>
    </location>
</feature>
<dbReference type="SMART" id="SM00857">
    <property type="entry name" value="Resolvase"/>
    <property type="match status" value="1"/>
</dbReference>
<dbReference type="SUPFAM" id="SSF109709">
    <property type="entry name" value="KorB DNA-binding domain-like"/>
    <property type="match status" value="1"/>
</dbReference>
<evidence type="ECO:0000313" key="3">
    <source>
        <dbReference type="EMBL" id="MWV26922.1"/>
    </source>
</evidence>
<evidence type="ECO:0000259" key="1">
    <source>
        <dbReference type="PROSITE" id="PS51736"/>
    </source>
</evidence>
<dbReference type="PANTHER" id="PTHR30461">
    <property type="entry name" value="DNA-INVERTASE FROM LAMBDOID PROPHAGE"/>
    <property type="match status" value="1"/>
</dbReference>
<gene>
    <name evidence="3" type="ORF">GRF63_03290</name>
</gene>
<evidence type="ECO:0008006" key="5">
    <source>
        <dbReference type="Google" id="ProtNLM"/>
    </source>
</evidence>
<dbReference type="InterPro" id="IPR006119">
    <property type="entry name" value="Resolv_N"/>
</dbReference>
<dbReference type="Proteomes" id="UP000461409">
    <property type="component" value="Unassembled WGS sequence"/>
</dbReference>
<feature type="domain" description="Recombinase" evidence="2">
    <location>
        <begin position="171"/>
        <end position="285"/>
    </location>
</feature>
<dbReference type="InterPro" id="IPR036162">
    <property type="entry name" value="Resolvase-like_N_sf"/>
</dbReference>